<sequence length="77" mass="9118">MNKDRQILRKALTHRKQENEMQEGSESRRFEEGSGLETRNRQLGHPAGGPTFFNFSSWMRERGTRRIYEQPVMPIPQ</sequence>
<dbReference type="EMBL" id="CABIKO010000011">
    <property type="protein sequence ID" value="VVA14666.1"/>
    <property type="molecule type" value="Genomic_DNA"/>
</dbReference>
<feature type="compositionally biased region" description="Basic and acidic residues" evidence="1">
    <location>
        <begin position="15"/>
        <end position="32"/>
    </location>
</feature>
<proteinExistence type="predicted"/>
<evidence type="ECO:0000313" key="2">
    <source>
        <dbReference type="EMBL" id="VVA14666.1"/>
    </source>
</evidence>
<reference evidence="3" key="1">
    <citation type="journal article" date="2020" name="Plant J.">
        <title>Transposons played a major role in the diversification between the closely related almond and peach genomes: results from the almond genome sequence.</title>
        <authorList>
            <person name="Alioto T."/>
            <person name="Alexiou K.G."/>
            <person name="Bardil A."/>
            <person name="Barteri F."/>
            <person name="Castanera R."/>
            <person name="Cruz F."/>
            <person name="Dhingra A."/>
            <person name="Duval H."/>
            <person name="Fernandez I Marti A."/>
            <person name="Frias L."/>
            <person name="Galan B."/>
            <person name="Garcia J.L."/>
            <person name="Howad W."/>
            <person name="Gomez-Garrido J."/>
            <person name="Gut M."/>
            <person name="Julca I."/>
            <person name="Morata J."/>
            <person name="Puigdomenech P."/>
            <person name="Ribeca P."/>
            <person name="Rubio Cabetas M.J."/>
            <person name="Vlasova A."/>
            <person name="Wirthensohn M."/>
            <person name="Garcia-Mas J."/>
            <person name="Gabaldon T."/>
            <person name="Casacuberta J.M."/>
            <person name="Arus P."/>
        </authorList>
    </citation>
    <scope>NUCLEOTIDE SEQUENCE [LARGE SCALE GENOMIC DNA]</scope>
    <source>
        <strain evidence="3">cv. Texas</strain>
    </source>
</reference>
<dbReference type="Proteomes" id="UP000327085">
    <property type="component" value="Chromosome 1"/>
</dbReference>
<name>A0A5E4EH11_PRUDU</name>
<evidence type="ECO:0000313" key="3">
    <source>
        <dbReference type="Proteomes" id="UP000327085"/>
    </source>
</evidence>
<accession>A0A5E4EH11</accession>
<dbReference type="AlphaFoldDB" id="A0A5E4EH11"/>
<evidence type="ECO:0000256" key="1">
    <source>
        <dbReference type="SAM" id="MobiDB-lite"/>
    </source>
</evidence>
<protein>
    <submittedName>
        <fullName evidence="2">Uncharacterized protein</fullName>
    </submittedName>
</protein>
<feature type="region of interest" description="Disordered" evidence="1">
    <location>
        <begin position="1"/>
        <end position="55"/>
    </location>
</feature>
<organism evidence="2 3">
    <name type="scientific">Prunus dulcis</name>
    <name type="common">Almond</name>
    <name type="synonym">Amygdalus dulcis</name>
    <dbReference type="NCBI Taxonomy" id="3755"/>
    <lineage>
        <taxon>Eukaryota</taxon>
        <taxon>Viridiplantae</taxon>
        <taxon>Streptophyta</taxon>
        <taxon>Embryophyta</taxon>
        <taxon>Tracheophyta</taxon>
        <taxon>Spermatophyta</taxon>
        <taxon>Magnoliopsida</taxon>
        <taxon>eudicotyledons</taxon>
        <taxon>Gunneridae</taxon>
        <taxon>Pentapetalae</taxon>
        <taxon>rosids</taxon>
        <taxon>fabids</taxon>
        <taxon>Rosales</taxon>
        <taxon>Rosaceae</taxon>
        <taxon>Amygdaloideae</taxon>
        <taxon>Amygdaleae</taxon>
        <taxon>Prunus</taxon>
    </lineage>
</organism>
<gene>
    <name evidence="2" type="ORF">ALMOND_2B028692</name>
</gene>
<dbReference type="Gramene" id="VVA14666">
    <property type="protein sequence ID" value="VVA14666"/>
    <property type="gene ID" value="Prudul26B028692"/>
</dbReference>
<dbReference type="InParanoid" id="A0A5E4EH11"/>